<dbReference type="RefSeq" id="WP_320499256.1">
    <property type="nucleotide sequence ID" value="NZ_JAXCLX010000001.1"/>
</dbReference>
<organism evidence="1 2">
    <name type="scientific">Dongia rigui</name>
    <dbReference type="NCBI Taxonomy" id="940149"/>
    <lineage>
        <taxon>Bacteria</taxon>
        <taxon>Pseudomonadati</taxon>
        <taxon>Pseudomonadota</taxon>
        <taxon>Alphaproteobacteria</taxon>
        <taxon>Rhodospirillales</taxon>
        <taxon>Dongiaceae</taxon>
        <taxon>Dongia</taxon>
    </lineage>
</organism>
<reference evidence="1 2" key="1">
    <citation type="journal article" date="2013" name="Antonie Van Leeuwenhoek">
        <title>Dongia rigui sp. nov., isolated from freshwater of a large wetland in Korea.</title>
        <authorList>
            <person name="Baik K.S."/>
            <person name="Hwang Y.M."/>
            <person name="Choi J.S."/>
            <person name="Kwon J."/>
            <person name="Seong C.N."/>
        </authorList>
    </citation>
    <scope>NUCLEOTIDE SEQUENCE [LARGE SCALE GENOMIC DNA]</scope>
    <source>
        <strain evidence="1 2">04SU4-P</strain>
    </source>
</reference>
<keyword evidence="2" id="KW-1185">Reference proteome</keyword>
<sequence>MFALARKPWNTSLWSRFARVLRRAHDTQAVDIDRLSAHMLRDVGVPPQDARDLLAAERFRFLS</sequence>
<dbReference type="Proteomes" id="UP001271769">
    <property type="component" value="Unassembled WGS sequence"/>
</dbReference>
<evidence type="ECO:0000313" key="2">
    <source>
        <dbReference type="Proteomes" id="UP001271769"/>
    </source>
</evidence>
<evidence type="ECO:0008006" key="3">
    <source>
        <dbReference type="Google" id="ProtNLM"/>
    </source>
</evidence>
<gene>
    <name evidence="1" type="ORF">SMD31_03085</name>
</gene>
<comment type="caution">
    <text evidence="1">The sequence shown here is derived from an EMBL/GenBank/DDBJ whole genome shotgun (WGS) entry which is preliminary data.</text>
</comment>
<name>A0ABU5DU97_9PROT</name>
<accession>A0ABU5DU97</accession>
<dbReference type="EMBL" id="JAXCLX010000001">
    <property type="protein sequence ID" value="MDY0870885.1"/>
    <property type="molecule type" value="Genomic_DNA"/>
</dbReference>
<evidence type="ECO:0000313" key="1">
    <source>
        <dbReference type="EMBL" id="MDY0870885.1"/>
    </source>
</evidence>
<proteinExistence type="predicted"/>
<protein>
    <recommendedName>
        <fullName evidence="3">DUF1127 domain-containing protein</fullName>
    </recommendedName>
</protein>